<dbReference type="InterPro" id="IPR017853">
    <property type="entry name" value="GH"/>
</dbReference>
<sequence>MYIQTFKNTTGGQFSMLPLIQNPTQLTHLYLAALHINDDPNNINLNDDNPNSTVWNTMWNEAAQVQAQGVKVMFMMGGAAAGSYPRLCGGSKGTAVNMTYYMPLYYTIKYHNIDGLNLDIEEQVVYQCPLALLQQLNKDFGPNFILTMSPVASELQPSGSGLGGFSYKTLDSKATASSKPAGKLINWFNAQFYNGWGDASSTSGYTSIIKNGYAANRVAMGILDSPNDGGSGFYPIATYQKTIKSLRSTYGTSFGDVVGWEYWDAGIKDNDTYPYQWTQTIGTASFNKRDVEDEEEDAELVERQIPSLTPAGDPTSYGPSPWPALASKLVGAGVLQIAAVRALNISNGDLHGALGVLGLPTNLLGG</sequence>
<dbReference type="Proteomes" id="UP001296104">
    <property type="component" value="Unassembled WGS sequence"/>
</dbReference>
<reference evidence="2" key="1">
    <citation type="submission" date="2023-11" db="EMBL/GenBank/DDBJ databases">
        <authorList>
            <person name="Alioto T."/>
            <person name="Alioto T."/>
            <person name="Gomez Garrido J."/>
        </authorList>
    </citation>
    <scope>NUCLEOTIDE SEQUENCE</scope>
</reference>
<comment type="caution">
    <text evidence="2">The sequence shown here is derived from an EMBL/GenBank/DDBJ whole genome shotgun (WGS) entry which is preliminary data.</text>
</comment>
<dbReference type="EMBL" id="CAVMBE010000010">
    <property type="protein sequence ID" value="CAK3898187.1"/>
    <property type="molecule type" value="Genomic_DNA"/>
</dbReference>
<dbReference type="InterPro" id="IPR001223">
    <property type="entry name" value="Glyco_hydro18_cat"/>
</dbReference>
<keyword evidence="2" id="KW-0378">Hydrolase</keyword>
<dbReference type="Pfam" id="PF00704">
    <property type="entry name" value="Glyco_hydro_18"/>
    <property type="match status" value="1"/>
</dbReference>
<name>A0AAI8YUV0_9PEZI</name>
<feature type="domain" description="GH18" evidence="1">
    <location>
        <begin position="1"/>
        <end position="288"/>
    </location>
</feature>
<evidence type="ECO:0000313" key="2">
    <source>
        <dbReference type="EMBL" id="CAK3898187.1"/>
    </source>
</evidence>
<dbReference type="AlphaFoldDB" id="A0AAI8YUV0"/>
<dbReference type="PROSITE" id="PS51910">
    <property type="entry name" value="GH18_2"/>
    <property type="match status" value="1"/>
</dbReference>
<evidence type="ECO:0000259" key="1">
    <source>
        <dbReference type="PROSITE" id="PS51910"/>
    </source>
</evidence>
<dbReference type="SUPFAM" id="SSF51445">
    <property type="entry name" value="(Trans)glycosidases"/>
    <property type="match status" value="1"/>
</dbReference>
<dbReference type="GO" id="GO:0016787">
    <property type="term" value="F:hydrolase activity"/>
    <property type="evidence" value="ECO:0007669"/>
    <property type="project" value="UniProtKB-KW"/>
</dbReference>
<evidence type="ECO:0000313" key="3">
    <source>
        <dbReference type="Proteomes" id="UP001296104"/>
    </source>
</evidence>
<proteinExistence type="predicted"/>
<gene>
    <name evidence="2" type="ORF">LECACI_7A002414</name>
</gene>
<accession>A0AAI8YUV0</accession>
<protein>
    <submittedName>
        <fullName evidence="2">Glycoside hydrolase family 18, partial</fullName>
    </submittedName>
</protein>
<dbReference type="GO" id="GO:0005975">
    <property type="term" value="P:carbohydrate metabolic process"/>
    <property type="evidence" value="ECO:0007669"/>
    <property type="project" value="InterPro"/>
</dbReference>
<dbReference type="Gene3D" id="3.20.20.80">
    <property type="entry name" value="Glycosidases"/>
    <property type="match status" value="1"/>
</dbReference>
<keyword evidence="3" id="KW-1185">Reference proteome</keyword>
<organism evidence="2 3">
    <name type="scientific">Lecanosticta acicola</name>
    <dbReference type="NCBI Taxonomy" id="111012"/>
    <lineage>
        <taxon>Eukaryota</taxon>
        <taxon>Fungi</taxon>
        <taxon>Dikarya</taxon>
        <taxon>Ascomycota</taxon>
        <taxon>Pezizomycotina</taxon>
        <taxon>Dothideomycetes</taxon>
        <taxon>Dothideomycetidae</taxon>
        <taxon>Mycosphaerellales</taxon>
        <taxon>Mycosphaerellaceae</taxon>
        <taxon>Lecanosticta</taxon>
    </lineage>
</organism>